<evidence type="ECO:0000256" key="3">
    <source>
        <dbReference type="ARBA" id="ARBA00022946"/>
    </source>
</evidence>
<keyword evidence="4 10" id="KW-0689">Ribosomal protein</keyword>
<keyword evidence="3" id="KW-0809">Transit peptide</keyword>
<reference evidence="10" key="1">
    <citation type="submission" date="2023-03" db="EMBL/GenBank/DDBJ databases">
        <authorList>
            <person name="Steffen K."/>
            <person name="Cardenas P."/>
        </authorList>
    </citation>
    <scope>NUCLEOTIDE SEQUENCE</scope>
</reference>
<keyword evidence="6" id="KW-0687">Ribonucleoprotein</keyword>
<dbReference type="InterPro" id="IPR026299">
    <property type="entry name" value="MRP-S31"/>
</dbReference>
<dbReference type="EMBL" id="CASHTH010000001">
    <property type="protein sequence ID" value="CAI7988538.1"/>
    <property type="molecule type" value="Genomic_DNA"/>
</dbReference>
<comment type="caution">
    <text evidence="10">The sequence shown here is derived from an EMBL/GenBank/DDBJ whole genome shotgun (WGS) entry which is preliminary data.</text>
</comment>
<sequence length="321" mass="36095">MRSARVEERLYRMRTTFPLIIGRLYITRQCAKLSAASISGGVHVGASNGRPPPSGERGRRERNYQRSQARKERTGAARDKEIDVQSLLKNMRETGSQSADTSTSLKDVLAGIKFHIPPNEVTRRKLGLPPRSPLTRPEKEVARLRRERLPENSIHPSAGPRLGVFGDPGPDTQLLPPAPPNLAEREHAELVASMQSLRPTNQFQQDMTDVAFPRQFPIDNETAKNEEEGVGFEDHVLLNHLLKGFPSRGPVRHFIEMVVTGLSKNPHYSAREKREHVQWYRDYFAQSLMKSSRPFPPPLLGLGKTNSSSVECSLYGTHVQK</sequence>
<evidence type="ECO:0000256" key="4">
    <source>
        <dbReference type="ARBA" id="ARBA00022980"/>
    </source>
</evidence>
<evidence type="ECO:0000313" key="11">
    <source>
        <dbReference type="Proteomes" id="UP001174909"/>
    </source>
</evidence>
<accession>A0AA35QRQ0</accession>
<evidence type="ECO:0000256" key="5">
    <source>
        <dbReference type="ARBA" id="ARBA00023128"/>
    </source>
</evidence>
<evidence type="ECO:0000256" key="8">
    <source>
        <dbReference type="ARBA" id="ARBA00035363"/>
    </source>
</evidence>
<dbReference type="AlphaFoldDB" id="A0AA35QRQ0"/>
<organism evidence="10 11">
    <name type="scientific">Geodia barretti</name>
    <name type="common">Barrett's horny sponge</name>
    <dbReference type="NCBI Taxonomy" id="519541"/>
    <lineage>
        <taxon>Eukaryota</taxon>
        <taxon>Metazoa</taxon>
        <taxon>Porifera</taxon>
        <taxon>Demospongiae</taxon>
        <taxon>Heteroscleromorpha</taxon>
        <taxon>Tetractinellida</taxon>
        <taxon>Astrophorina</taxon>
        <taxon>Geodiidae</taxon>
        <taxon>Geodia</taxon>
    </lineage>
</organism>
<dbReference type="Pfam" id="PF15433">
    <property type="entry name" value="MRP-S31"/>
    <property type="match status" value="1"/>
</dbReference>
<evidence type="ECO:0000256" key="9">
    <source>
        <dbReference type="SAM" id="MobiDB-lite"/>
    </source>
</evidence>
<evidence type="ECO:0000256" key="1">
    <source>
        <dbReference type="ARBA" id="ARBA00004173"/>
    </source>
</evidence>
<evidence type="ECO:0000256" key="7">
    <source>
        <dbReference type="ARBA" id="ARBA00035133"/>
    </source>
</evidence>
<evidence type="ECO:0000313" key="10">
    <source>
        <dbReference type="EMBL" id="CAI7988538.1"/>
    </source>
</evidence>
<dbReference type="GO" id="GO:0005763">
    <property type="term" value="C:mitochondrial small ribosomal subunit"/>
    <property type="evidence" value="ECO:0007669"/>
    <property type="project" value="InterPro"/>
</dbReference>
<dbReference type="GO" id="GO:0003735">
    <property type="term" value="F:structural constituent of ribosome"/>
    <property type="evidence" value="ECO:0007669"/>
    <property type="project" value="InterPro"/>
</dbReference>
<proteinExistence type="inferred from homology"/>
<protein>
    <recommendedName>
        <fullName evidence="7">Small ribosomal subunit protein mS31</fullName>
    </recommendedName>
    <alternativeName>
        <fullName evidence="8">28S ribosomal protein S31, mitochondrial</fullName>
    </alternativeName>
</protein>
<dbReference type="PANTHER" id="PTHR13231">
    <property type="entry name" value="MITOCHONDRIAL RIBOSOMAL PROTEIN S31"/>
    <property type="match status" value="1"/>
</dbReference>
<keyword evidence="11" id="KW-1185">Reference proteome</keyword>
<name>A0AA35QRQ0_GEOBA</name>
<comment type="similarity">
    <text evidence="2">Belongs to the mitochondrion-specific ribosomal protein mS31 family.</text>
</comment>
<dbReference type="Proteomes" id="UP001174909">
    <property type="component" value="Unassembled WGS sequence"/>
</dbReference>
<feature type="compositionally biased region" description="Basic and acidic residues" evidence="9">
    <location>
        <begin position="56"/>
        <end position="82"/>
    </location>
</feature>
<gene>
    <name evidence="10" type="ORF">GBAR_LOCUS8</name>
</gene>
<evidence type="ECO:0000256" key="2">
    <source>
        <dbReference type="ARBA" id="ARBA00011057"/>
    </source>
</evidence>
<dbReference type="PANTHER" id="PTHR13231:SF3">
    <property type="entry name" value="SMALL RIBOSOMAL SUBUNIT PROTEIN MS31"/>
    <property type="match status" value="1"/>
</dbReference>
<feature type="region of interest" description="Disordered" evidence="9">
    <location>
        <begin position="41"/>
        <end position="82"/>
    </location>
</feature>
<keyword evidence="5" id="KW-0496">Mitochondrion</keyword>
<comment type="subcellular location">
    <subcellularLocation>
        <location evidence="1">Mitochondrion</location>
    </subcellularLocation>
</comment>
<evidence type="ECO:0000256" key="6">
    <source>
        <dbReference type="ARBA" id="ARBA00023274"/>
    </source>
</evidence>